<accession>X0ZD55</accession>
<dbReference type="AlphaFoldDB" id="X0ZD55"/>
<proteinExistence type="predicted"/>
<sequence>MYIQIFKQETKTDFKRIEVFVVGLQNKSIDIKDGKEVVTLSWDSEYSIEDLLYDDILNVYIKGDDFTKGYILPILRDFNIKDSDVSKILDSELDKRDQAYKKEMEIKSNILKKFIEHDTRRSIEDFHLFQEILKSSSAEDRNFNILKDLVDKTKLQ</sequence>
<dbReference type="EMBL" id="BART01009385">
    <property type="protein sequence ID" value="GAG67520.1"/>
    <property type="molecule type" value="Genomic_DNA"/>
</dbReference>
<feature type="non-terminal residue" evidence="1">
    <location>
        <position position="156"/>
    </location>
</feature>
<reference evidence="1" key="1">
    <citation type="journal article" date="2014" name="Front. Microbiol.">
        <title>High frequency of phylogenetically diverse reductive dehalogenase-homologous genes in deep subseafloor sedimentary metagenomes.</title>
        <authorList>
            <person name="Kawai M."/>
            <person name="Futagami T."/>
            <person name="Toyoda A."/>
            <person name="Takaki Y."/>
            <person name="Nishi S."/>
            <person name="Hori S."/>
            <person name="Arai W."/>
            <person name="Tsubouchi T."/>
            <person name="Morono Y."/>
            <person name="Uchiyama I."/>
            <person name="Ito T."/>
            <person name="Fujiyama A."/>
            <person name="Inagaki F."/>
            <person name="Takami H."/>
        </authorList>
    </citation>
    <scope>NUCLEOTIDE SEQUENCE</scope>
    <source>
        <strain evidence="1">Expedition CK06-06</strain>
    </source>
</reference>
<comment type="caution">
    <text evidence="1">The sequence shown here is derived from an EMBL/GenBank/DDBJ whole genome shotgun (WGS) entry which is preliminary data.</text>
</comment>
<organism evidence="1">
    <name type="scientific">marine sediment metagenome</name>
    <dbReference type="NCBI Taxonomy" id="412755"/>
    <lineage>
        <taxon>unclassified sequences</taxon>
        <taxon>metagenomes</taxon>
        <taxon>ecological metagenomes</taxon>
    </lineage>
</organism>
<evidence type="ECO:0000313" key="1">
    <source>
        <dbReference type="EMBL" id="GAG67520.1"/>
    </source>
</evidence>
<protein>
    <submittedName>
        <fullName evidence="1">Uncharacterized protein</fullName>
    </submittedName>
</protein>
<gene>
    <name evidence="1" type="ORF">S01H4_20803</name>
</gene>
<name>X0ZD55_9ZZZZ</name>